<dbReference type="Pfam" id="PF04338">
    <property type="entry name" value="DUF481"/>
    <property type="match status" value="1"/>
</dbReference>
<dbReference type="KEGG" id="nst:Nstercoris_00505"/>
<organism evidence="1 2">
    <name type="scientific">Nitrosomonas stercoris</name>
    <dbReference type="NCBI Taxonomy" id="1444684"/>
    <lineage>
        <taxon>Bacteria</taxon>
        <taxon>Pseudomonadati</taxon>
        <taxon>Pseudomonadota</taxon>
        <taxon>Betaproteobacteria</taxon>
        <taxon>Nitrosomonadales</taxon>
        <taxon>Nitrosomonadaceae</taxon>
        <taxon>Nitrosomonas</taxon>
    </lineage>
</organism>
<dbReference type="InterPro" id="IPR007433">
    <property type="entry name" value="DUF481"/>
</dbReference>
<dbReference type="Proteomes" id="UP000316473">
    <property type="component" value="Chromosome"/>
</dbReference>
<reference evidence="1 2" key="1">
    <citation type="submission" date="2019-06" db="EMBL/GenBank/DDBJ databases">
        <title>Nitrosomonas stercoris KYUHI-S whole genome shotgun sequence.</title>
        <authorList>
            <person name="Nakagawa T."/>
            <person name="Tsuchiya Y."/>
            <person name="Takahashi R."/>
        </authorList>
    </citation>
    <scope>NUCLEOTIDE SEQUENCE [LARGE SCALE GENOMIC DNA]</scope>
    <source>
        <strain evidence="1 2">KYUHI-S</strain>
    </source>
</reference>
<proteinExistence type="predicted"/>
<dbReference type="AlphaFoldDB" id="A0A4Y1YJS2"/>
<keyword evidence="2" id="KW-1185">Reference proteome</keyword>
<name>A0A4Y1YJS2_9PROT</name>
<evidence type="ECO:0000313" key="2">
    <source>
        <dbReference type="Proteomes" id="UP000316473"/>
    </source>
</evidence>
<evidence type="ECO:0008006" key="3">
    <source>
        <dbReference type="Google" id="ProtNLM"/>
    </source>
</evidence>
<dbReference type="EMBL" id="AP019755">
    <property type="protein sequence ID" value="BBL34274.1"/>
    <property type="molecule type" value="Genomic_DNA"/>
</dbReference>
<gene>
    <name evidence="1" type="ORF">Nstercoris_00505</name>
</gene>
<accession>A0A4Y1YJS2</accession>
<protein>
    <recommendedName>
        <fullName evidence="3">Outer membrane protein beta-barrel domain-containing protein</fullName>
    </recommendedName>
</protein>
<evidence type="ECO:0000313" key="1">
    <source>
        <dbReference type="EMBL" id="BBL34274.1"/>
    </source>
</evidence>
<sequence length="82" mass="9534">MLLAAGLLTMINGSGVELCNYFYMHEGLASSDLFIRTRTGFRVPLWYGFQFVNEIQVDYFSKPAPGKEKFDTRYLFNIGYRF</sequence>